<organism evidence="1 2">
    <name type="scientific">Lactobacillus hominis DSM 23910 = CRBIP 24.179</name>
    <dbReference type="NCBI Taxonomy" id="1423758"/>
    <lineage>
        <taxon>Bacteria</taxon>
        <taxon>Bacillati</taxon>
        <taxon>Bacillota</taxon>
        <taxon>Bacilli</taxon>
        <taxon>Lactobacillales</taxon>
        <taxon>Lactobacillaceae</taxon>
        <taxon>Lactobacillus</taxon>
    </lineage>
</organism>
<sequence length="120" mass="14028">MSKDFDERIENFFKNYQDRGMKKWAGYYLSDHTAKINQDNAKKAIVYQKRPTMTIEQISEVLAKAYLDHYPVSVQLKLLNSQDEYQADIYGFVEGYNGDQIIIAAQLLRLSEINNILLKK</sequence>
<dbReference type="Proteomes" id="UP000009320">
    <property type="component" value="Unassembled WGS sequence"/>
</dbReference>
<dbReference type="AlphaFoldDB" id="I7KGK1"/>
<dbReference type="STRING" id="1423758.FC41_GL001244"/>
<gene>
    <name evidence="1" type="ORF">BN55_07130</name>
</gene>
<dbReference type="EMBL" id="CAKE01000002">
    <property type="protein sequence ID" value="CCI81325.1"/>
    <property type="molecule type" value="Genomic_DNA"/>
</dbReference>
<evidence type="ECO:0000313" key="2">
    <source>
        <dbReference type="Proteomes" id="UP000009320"/>
    </source>
</evidence>
<protein>
    <recommendedName>
        <fullName evidence="3">DNA-directed RNA polymerase beta subunit</fullName>
    </recommendedName>
</protein>
<reference evidence="1 2" key="1">
    <citation type="submission" date="2012-06" db="EMBL/GenBank/DDBJ databases">
        <title>Draft Genome Sequence of Lactobacillus hominis Strain CRBIP 24.179T, isolated from human intestine.</title>
        <authorList>
            <person name="Cousin S."/>
            <person name="Ma L."/>
            <person name="Bizet C."/>
            <person name="Loux V."/>
            <person name="Bouchier C."/>
            <person name="Clermont D."/>
            <person name="Creno S."/>
        </authorList>
    </citation>
    <scope>NUCLEOTIDE SEQUENCE [LARGE SCALE GENOMIC DNA]</scope>
    <source>
        <strain evidence="2">CRBIP 24.179T</strain>
    </source>
</reference>
<proteinExistence type="predicted"/>
<keyword evidence="2" id="KW-1185">Reference proteome</keyword>
<name>I7KGK1_9LACO</name>
<comment type="caution">
    <text evidence="1">The sequence shown here is derived from an EMBL/GenBank/DDBJ whole genome shotgun (WGS) entry which is preliminary data.</text>
</comment>
<accession>I7KGK1</accession>
<dbReference type="eggNOG" id="ENOG5033CM8">
    <property type="taxonomic scope" value="Bacteria"/>
</dbReference>
<evidence type="ECO:0000313" key="1">
    <source>
        <dbReference type="EMBL" id="CCI81325.1"/>
    </source>
</evidence>
<evidence type="ECO:0008006" key="3">
    <source>
        <dbReference type="Google" id="ProtNLM"/>
    </source>
</evidence>
<dbReference type="OrthoDB" id="1644322at2"/>